<dbReference type="EMBL" id="CP133164">
    <property type="protein sequence ID" value="WMN15633.1"/>
    <property type="molecule type" value="Genomic_DNA"/>
</dbReference>
<dbReference type="Proteomes" id="UP001237292">
    <property type="component" value="Chromosome"/>
</dbReference>
<evidence type="ECO:0000313" key="1">
    <source>
        <dbReference type="EMBL" id="WMN15633.1"/>
    </source>
</evidence>
<gene>
    <name evidence="1" type="ORF">QL104_19955</name>
</gene>
<name>A0ABY9NCM3_9PSED</name>
<accession>A0ABY9NCM3</accession>
<protein>
    <submittedName>
        <fullName evidence="1">Uncharacterized protein</fullName>
    </submittedName>
</protein>
<reference evidence="1 2" key="1">
    <citation type="journal article" date="2023" name="Access Microbiol">
        <title>The genome of a steinernematid-associated Pseudomonas piscis bacterium encodes the biosynthesis of insect toxins.</title>
        <authorList>
            <person name="Awori R.M."/>
            <person name="Hendre P."/>
            <person name="Amugune N.O."/>
        </authorList>
    </citation>
    <scope>NUCLEOTIDE SEQUENCE [LARGE SCALE GENOMIC DNA]</scope>
    <source>
        <strain evidence="1 2">75</strain>
    </source>
</reference>
<sequence length="269" mass="29699">MSNQTIKALSECQFHNNCGGWCETQREVEHNLCSDCLEAHDEDVRAKPEPVMEEGDTIQMELKLLDFALSFALCNMDHVGTRRDVKKAQVHLEKLRALLAQPALAVKQYGQDSVTGHSDVEVTLSSVTHYDHGPNVAEALARLACRVARFYKLEAPTLANPAEQHQGEPVAIVDRARQVEALRSAFEHRFKLDIWPVIDWLREVGLYTRPGAQPAPAAVVLPSADDLRGIIRKAAGSADLMRGANYYTAAELAAEAVVSEVARLNPPQQ</sequence>
<dbReference type="RefSeq" id="WP_282877583.1">
    <property type="nucleotide sequence ID" value="NZ_CP133164.1"/>
</dbReference>
<organism evidence="1 2">
    <name type="scientific">Pseudomonas piscis</name>
    <dbReference type="NCBI Taxonomy" id="2614538"/>
    <lineage>
        <taxon>Bacteria</taxon>
        <taxon>Pseudomonadati</taxon>
        <taxon>Pseudomonadota</taxon>
        <taxon>Gammaproteobacteria</taxon>
        <taxon>Pseudomonadales</taxon>
        <taxon>Pseudomonadaceae</taxon>
        <taxon>Pseudomonas</taxon>
    </lineage>
</organism>
<proteinExistence type="predicted"/>
<keyword evidence="2" id="KW-1185">Reference proteome</keyword>
<evidence type="ECO:0000313" key="2">
    <source>
        <dbReference type="Proteomes" id="UP001237292"/>
    </source>
</evidence>